<feature type="coiled-coil region" evidence="4">
    <location>
        <begin position="66"/>
        <end position="125"/>
    </location>
</feature>
<evidence type="ECO:0000256" key="2">
    <source>
        <dbReference type="ARBA" id="ARBA00023054"/>
    </source>
</evidence>
<feature type="coiled-coil region" evidence="4">
    <location>
        <begin position="443"/>
        <end position="547"/>
    </location>
</feature>
<feature type="compositionally biased region" description="Low complexity" evidence="5">
    <location>
        <begin position="1773"/>
        <end position="1804"/>
    </location>
</feature>
<feature type="region of interest" description="Disordered" evidence="5">
    <location>
        <begin position="249"/>
        <end position="274"/>
    </location>
</feature>
<protein>
    <submittedName>
        <fullName evidence="9">Uncharacterized protein</fullName>
    </submittedName>
</protein>
<organism evidence="9 10">
    <name type="scientific">Serendipita vermifera MAFF 305830</name>
    <dbReference type="NCBI Taxonomy" id="933852"/>
    <lineage>
        <taxon>Eukaryota</taxon>
        <taxon>Fungi</taxon>
        <taxon>Dikarya</taxon>
        <taxon>Basidiomycota</taxon>
        <taxon>Agaricomycotina</taxon>
        <taxon>Agaricomycetes</taxon>
        <taxon>Sebacinales</taxon>
        <taxon>Serendipitaceae</taxon>
        <taxon>Serendipita</taxon>
    </lineage>
</organism>
<name>A0A0C3AU45_SERVB</name>
<dbReference type="GO" id="GO:0006406">
    <property type="term" value="P:mRNA export from nucleus"/>
    <property type="evidence" value="ECO:0007669"/>
    <property type="project" value="TreeGrafter"/>
</dbReference>
<evidence type="ECO:0000259" key="7">
    <source>
        <dbReference type="Pfam" id="PF25481"/>
    </source>
</evidence>
<feature type="coiled-coil region" evidence="4">
    <location>
        <begin position="1318"/>
        <end position="1345"/>
    </location>
</feature>
<feature type="compositionally biased region" description="Low complexity" evidence="5">
    <location>
        <begin position="1824"/>
        <end position="1843"/>
    </location>
</feature>
<dbReference type="STRING" id="933852.A0A0C3AU45"/>
<feature type="region of interest" description="Disordered" evidence="5">
    <location>
        <begin position="824"/>
        <end position="849"/>
    </location>
</feature>
<dbReference type="Pfam" id="PF07926">
    <property type="entry name" value="TPR_MLP1_2"/>
    <property type="match status" value="1"/>
</dbReference>
<feature type="region of interest" description="Disordered" evidence="5">
    <location>
        <begin position="1736"/>
        <end position="1899"/>
    </location>
</feature>
<evidence type="ECO:0000256" key="3">
    <source>
        <dbReference type="ARBA" id="ARBA00023242"/>
    </source>
</evidence>
<feature type="compositionally biased region" description="Gly residues" evidence="5">
    <location>
        <begin position="1805"/>
        <end position="1814"/>
    </location>
</feature>
<dbReference type="InterPro" id="IPR057974">
    <property type="entry name" value="NUA/TPR/MLP1-2-like_dom"/>
</dbReference>
<proteinExistence type="predicted"/>
<dbReference type="OrthoDB" id="343070at2759"/>
<evidence type="ECO:0000259" key="8">
    <source>
        <dbReference type="Pfam" id="PF25785"/>
    </source>
</evidence>
<sequence>MAPQTRKSQASNATEAAPAQAEHLSLTLPEDLEPSTLDALTGSSTNWAAPNADAIIHLYRLVISQKQEFDAALQDWEHRLEQKDADLEQALQDQETYRQESTEAIEQLKTEVERLKSAGTEIENERARLAGQLAGLTTSNSVSGRETEMLKYQLEEREREKKTLTDTLDAALTRETRLHGETTSLREEIQTIRKTASDLTAKLAESSSAERTLSFKVSTFEQQVNLLQEANDKLNNELSAQLTRYSDLRRTRTEEVSSLQSKLDQKSSAFDREAERARSLQAANSHMERKLSEALEQVRDLSSAEASNARAFADEMAVCKDLLTQYERIADEAKARVEEIEKEEETVRREVAKREEVLLAQTERERERADAAEAKVEELETVLSRVQSGELSMNMSADASFIRAGTPGTPGANTSMVGGNMSGLMLSPTASIVSKLQRGGRSITEVYADYVRLQKELAKERQEKARLETTLSDIYNEIEDRAPILTQQRLEYARVSEEARQLASQLSQAMEDRDQQARAAREANHALQSKQKEIDLLNKQQVDLSRQVRGLMHQLARAIDPTLPDEFTDHLSEVSSNNTNGVIDADSFVSSNLVLLRDLPHLQQQNMTLLKLTRSLAQQLEERERAAQAEEAESEMMAEARMVIESLQVQLKTSQQKMEAYIKERDVFKAMASRRQGGTGAEVPAVEMRDNAMAIDGAVDYHQKYDEERAALDALKRETAKDFDTLRAELKHAKAESTDLHVQLGKARATVEYHVERYKLLQSSTAAQAEELKTLSGRNNELESYMRQAESKIGELSSTLATYSGNLSKAQSEAQLLRNEKSLQKSREDRLEQENRQLHAERSRNNQTLEDYRRMKDELSLLWEENKQALEKEKARLTSEITSLRDELMNDRASGRSRLTEKDAEVRDLNHRLSQMNEEVIKSREAAAIAQANQAHLQTRSDDLNKQLHRALEKLAVFERRPGTLGLMSTAGASEEENLRAQVAELSAELKSVQLELTSERANGLMYQELAQTTEQALEDLRRSTDEFTTKSQQELALKEAQLVSLQERLSALQVEKQTLTEQRAALEAEMETKETQFAQEKKLLEDIVAEVQGADARALREQQSSHQELLAEAQKTREVQQKYQSILIDHSTLLKERDTLQQQLQEAQSTATKALEDAKTSQSILSTSEQSWKLQADSINQELTDVRSRYDSLIAQNDILHKQLASVTAQAAKVGDLSESSLAAMHEPSNDTQVQELQQVIQHVKREADLLRGQHELLKRENARITGDVRRLTTELELTRQRLAEEREMASKAALAPNDQQALLAKVSENASLIEGNRVLRAEKATLEQRLAKKSDELIAAESEISPLKQEVITLRSERDYMKVENETLQASIDQWRKRATSIMTKFERIDPEVHEQLKAEKEKLEAELTAIKAQLARAEAAVLKWREAQGMWKEAHKNVTSESMERQAQLASERDAAIAQNEAIGKELESAKAEVERLSKQNQEAAGSAGDKASMDAGSAAFKAEIAQLNAQKATLLAENTSLKEQLASLQANPGAAATGAPNAELERSMQATQEAQKRFNDLQTRARGMAQEMARQREKIASLEKSLAEKGEAIVTPELETLVAQRMEAVKAQAQEAQNAAIAAATAPLQEQLRAVSQGQPELARIQEQYAAEIKNLQDQLTAAQSSSGGVNEAAIDSMVEARLNERLVVIQEQHNQALAKATENGRMEGETKFKMLNMQLTRTRNELAQLKAGGAAAAPKPVSGTPGAPGTPAQAAPGVKVEPVPTSLPGTATPGQPGGAAAAARGRGRGVPPVRGAPVRGRGGPPGAGRGSVLDAVNQAISGGVPAPGSPGASLSILGASGGKRARDEDESADPGALAKRLKPEEVAGLPPKPAGRGGAIALNRNRAPGAPGPS</sequence>
<evidence type="ECO:0000256" key="4">
    <source>
        <dbReference type="SAM" id="Coils"/>
    </source>
</evidence>
<dbReference type="HOGENOM" id="CLU_001937_0_0_1"/>
<gene>
    <name evidence="9" type="ORF">M408DRAFT_332741</name>
</gene>
<feature type="compositionally biased region" description="Polar residues" evidence="5">
    <location>
        <begin position="1"/>
        <end position="14"/>
    </location>
</feature>
<evidence type="ECO:0000256" key="1">
    <source>
        <dbReference type="ARBA" id="ARBA00004123"/>
    </source>
</evidence>
<keyword evidence="3" id="KW-0539">Nucleus</keyword>
<feature type="domain" description="NUA/TPR/MLP1-2-like" evidence="8">
    <location>
        <begin position="520"/>
        <end position="625"/>
    </location>
</feature>
<dbReference type="PANTHER" id="PTHR18898:SF2">
    <property type="entry name" value="NUCLEOPROTEIN TPR"/>
    <property type="match status" value="1"/>
</dbReference>
<dbReference type="GO" id="GO:0006606">
    <property type="term" value="P:protein import into nucleus"/>
    <property type="evidence" value="ECO:0007669"/>
    <property type="project" value="InterPro"/>
</dbReference>
<evidence type="ECO:0000313" key="10">
    <source>
        <dbReference type="Proteomes" id="UP000054097"/>
    </source>
</evidence>
<dbReference type="Proteomes" id="UP000054097">
    <property type="component" value="Unassembled WGS sequence"/>
</dbReference>
<dbReference type="Pfam" id="PF25785">
    <property type="entry name" value="TPR"/>
    <property type="match status" value="1"/>
</dbReference>
<dbReference type="PANTHER" id="PTHR18898">
    <property type="entry name" value="NUCLEOPROTEIN TPR-RELATED"/>
    <property type="match status" value="1"/>
</dbReference>
<evidence type="ECO:0000256" key="5">
    <source>
        <dbReference type="SAM" id="MobiDB-lite"/>
    </source>
</evidence>
<feature type="coiled-coil region" evidence="4">
    <location>
        <begin position="1235"/>
        <end position="1290"/>
    </location>
</feature>
<feature type="coiled-coil region" evidence="4">
    <location>
        <begin position="609"/>
        <end position="664"/>
    </location>
</feature>
<feature type="compositionally biased region" description="Low complexity" evidence="5">
    <location>
        <begin position="1736"/>
        <end position="1762"/>
    </location>
</feature>
<dbReference type="EMBL" id="KN824348">
    <property type="protein sequence ID" value="KIM22786.1"/>
    <property type="molecule type" value="Genomic_DNA"/>
</dbReference>
<evidence type="ECO:0000313" key="9">
    <source>
        <dbReference type="EMBL" id="KIM22786.1"/>
    </source>
</evidence>
<feature type="coiled-coil region" evidence="4">
    <location>
        <begin position="698"/>
        <end position="736"/>
    </location>
</feature>
<dbReference type="GO" id="GO:0017056">
    <property type="term" value="F:structural constituent of nuclear pore"/>
    <property type="evidence" value="ECO:0007669"/>
    <property type="project" value="TreeGrafter"/>
</dbReference>
<feature type="compositionally biased region" description="Basic and acidic residues" evidence="5">
    <location>
        <begin position="263"/>
        <end position="274"/>
    </location>
</feature>
<comment type="subcellular location">
    <subcellularLocation>
        <location evidence="1">Nucleus</location>
    </subcellularLocation>
</comment>
<evidence type="ECO:0000259" key="6">
    <source>
        <dbReference type="Pfam" id="PF07926"/>
    </source>
</evidence>
<reference evidence="9 10" key="1">
    <citation type="submission" date="2014-04" db="EMBL/GenBank/DDBJ databases">
        <authorList>
            <consortium name="DOE Joint Genome Institute"/>
            <person name="Kuo A."/>
            <person name="Zuccaro A."/>
            <person name="Kohler A."/>
            <person name="Nagy L.G."/>
            <person name="Floudas D."/>
            <person name="Copeland A."/>
            <person name="Barry K.W."/>
            <person name="Cichocki N."/>
            <person name="Veneault-Fourrey C."/>
            <person name="LaButti K."/>
            <person name="Lindquist E.A."/>
            <person name="Lipzen A."/>
            <person name="Lundell T."/>
            <person name="Morin E."/>
            <person name="Murat C."/>
            <person name="Sun H."/>
            <person name="Tunlid A."/>
            <person name="Henrissat B."/>
            <person name="Grigoriev I.V."/>
            <person name="Hibbett D.S."/>
            <person name="Martin F."/>
            <person name="Nordberg H.P."/>
            <person name="Cantor M.N."/>
            <person name="Hua S.X."/>
        </authorList>
    </citation>
    <scope>NUCLEOTIDE SEQUENCE [LARGE SCALE GENOMIC DNA]</scope>
    <source>
        <strain evidence="9 10">MAFF 305830</strain>
    </source>
</reference>
<feature type="domain" description="Nucleoprotein TPR/MPL1" evidence="7">
    <location>
        <begin position="209"/>
        <end position="281"/>
    </location>
</feature>
<dbReference type="GO" id="GO:0005643">
    <property type="term" value="C:nuclear pore"/>
    <property type="evidence" value="ECO:0007669"/>
    <property type="project" value="TreeGrafter"/>
</dbReference>
<dbReference type="InterPro" id="IPR057577">
    <property type="entry name" value="Nucleoprot-TPR/MLP1_dom"/>
</dbReference>
<accession>A0A0C3AU45</accession>
<keyword evidence="10" id="KW-1185">Reference proteome</keyword>
<feature type="coiled-coil region" evidence="4">
    <location>
        <begin position="1396"/>
        <end position="1423"/>
    </location>
</feature>
<keyword evidence="2 4" id="KW-0175">Coiled coil</keyword>
<feature type="domain" description="Nucleoprotein TPR/MLP1-2" evidence="6">
    <location>
        <begin position="1093"/>
        <end position="1207"/>
    </location>
</feature>
<feature type="coiled-coil region" evidence="4">
    <location>
        <begin position="277"/>
        <end position="389"/>
    </location>
</feature>
<dbReference type="Pfam" id="PF25481">
    <property type="entry name" value="Nucleoprot-TPR"/>
    <property type="match status" value="1"/>
</dbReference>
<reference evidence="10" key="2">
    <citation type="submission" date="2015-01" db="EMBL/GenBank/DDBJ databases">
        <title>Evolutionary Origins and Diversification of the Mycorrhizal Mutualists.</title>
        <authorList>
            <consortium name="DOE Joint Genome Institute"/>
            <consortium name="Mycorrhizal Genomics Consortium"/>
            <person name="Kohler A."/>
            <person name="Kuo A."/>
            <person name="Nagy L.G."/>
            <person name="Floudas D."/>
            <person name="Copeland A."/>
            <person name="Barry K.W."/>
            <person name="Cichocki N."/>
            <person name="Veneault-Fourrey C."/>
            <person name="LaButti K."/>
            <person name="Lindquist E.A."/>
            <person name="Lipzen A."/>
            <person name="Lundell T."/>
            <person name="Morin E."/>
            <person name="Murat C."/>
            <person name="Riley R."/>
            <person name="Ohm R."/>
            <person name="Sun H."/>
            <person name="Tunlid A."/>
            <person name="Henrissat B."/>
            <person name="Grigoriev I.V."/>
            <person name="Hibbett D.S."/>
            <person name="Martin F."/>
        </authorList>
    </citation>
    <scope>NUCLEOTIDE SEQUENCE [LARGE SCALE GENOMIC DNA]</scope>
    <source>
        <strain evidence="10">MAFF 305830</strain>
    </source>
</reference>
<feature type="region of interest" description="Disordered" evidence="5">
    <location>
        <begin position="1"/>
        <end position="30"/>
    </location>
</feature>
<dbReference type="InterPro" id="IPR012929">
    <property type="entry name" value="Nucleoprot-TPR/MLP1-2_dom"/>
</dbReference>
<feature type="region of interest" description="Disordered" evidence="5">
    <location>
        <begin position="1476"/>
        <end position="1496"/>
    </location>
</feature>